<evidence type="ECO:0000256" key="6">
    <source>
        <dbReference type="ARBA" id="ARBA00022824"/>
    </source>
</evidence>
<dbReference type="KEGG" id="sre:PTSG_08306"/>
<comment type="subunit">
    <text evidence="10">Forms an active dehydrodolichyl diphosphate synthase complex with NUS1.</text>
</comment>
<dbReference type="InParanoid" id="F2UJB5"/>
<evidence type="ECO:0000256" key="8">
    <source>
        <dbReference type="ARBA" id="ARBA00023136"/>
    </source>
</evidence>
<reference evidence="12" key="1">
    <citation type="submission" date="2009-08" db="EMBL/GenBank/DDBJ databases">
        <title>Annotation of Salpingoeca rosetta.</title>
        <authorList>
            <consortium name="The Broad Institute Genome Sequencing Platform"/>
            <person name="Russ C."/>
            <person name="Cuomo C."/>
            <person name="Burger G."/>
            <person name="Gray M.W."/>
            <person name="Holland P.W.H."/>
            <person name="King N."/>
            <person name="Lang F.B.F."/>
            <person name="Roger A.J."/>
            <person name="Ruiz-Trillo I."/>
            <person name="Young S.K."/>
            <person name="Zeng Q."/>
            <person name="Gargeya S."/>
            <person name="Alvarado L."/>
            <person name="Berlin A."/>
            <person name="Chapman S.B."/>
            <person name="Chen Z."/>
            <person name="Freedman E."/>
            <person name="Gellesch M."/>
            <person name="Goldberg J."/>
            <person name="Griggs A."/>
            <person name="Gujja S."/>
            <person name="Heilman E."/>
            <person name="Heiman D."/>
            <person name="Howarth C."/>
            <person name="Mehta T."/>
            <person name="Neiman D."/>
            <person name="Pearson M."/>
            <person name="Roberts A."/>
            <person name="Saif S."/>
            <person name="Shea T."/>
            <person name="Shenoy N."/>
            <person name="Sisk P."/>
            <person name="Stolte C."/>
            <person name="Sykes S."/>
            <person name="White J."/>
            <person name="Yandava C."/>
            <person name="Haas B."/>
            <person name="Nusbaum C."/>
            <person name="Birren B."/>
        </authorList>
    </citation>
    <scope>NUCLEOTIDE SEQUENCE [LARGE SCALE GENOMIC DNA]</scope>
    <source>
        <strain evidence="12">ATCC 50818</strain>
    </source>
</reference>
<sequence length="331" mass="37547">MDSWLRKMVGAAVKTGPVPQHVAFIMDGNRRWARRAKTETVAGHSMGFSTLKKTLEWCLDLGVHMVTVYAFSSENFKRSEKEVGDLMKLAEEKFIQLLNEEEMIHRLGVCVRVLGDVKRLPPSLQQAIGKAVDISKDNTRAILNVCFVYTAREEMAMAAHEITQAVQEGELYESDITEHLVEQCLYTNASPPPSLIIRSSGEVRLSDFLLWQGAYVHLAFSPVLWPDFSFWDLVKCFLQYQQSHNAITTALRRRAEHLSTQQLDLDTAAVVHNSKDGSLPPAQVRRLVEQRQEGRARRVQAFLSTLHDRRNSFFHSLAAKAQANKNTRAQE</sequence>
<comment type="cofactor">
    <cofactor evidence="1">
        <name>Mg(2+)</name>
        <dbReference type="ChEBI" id="CHEBI:18420"/>
    </cofactor>
</comment>
<evidence type="ECO:0000256" key="10">
    <source>
        <dbReference type="ARBA" id="ARBA00064670"/>
    </source>
</evidence>
<dbReference type="EMBL" id="GL832977">
    <property type="protein sequence ID" value="EGD77214.1"/>
    <property type="molecule type" value="Genomic_DNA"/>
</dbReference>
<dbReference type="FunFam" id="3.40.1180.10:FF:000002">
    <property type="entry name" value="Alkyl transferase"/>
    <property type="match status" value="1"/>
</dbReference>
<dbReference type="SUPFAM" id="SSF64005">
    <property type="entry name" value="Undecaprenyl diphosphate synthase"/>
    <property type="match status" value="1"/>
</dbReference>
<dbReference type="AlphaFoldDB" id="F2UJB5"/>
<evidence type="ECO:0000256" key="2">
    <source>
        <dbReference type="ARBA" id="ARBA00004406"/>
    </source>
</evidence>
<dbReference type="EC" id="2.5.1.-" evidence="11"/>
<dbReference type="PANTHER" id="PTHR10291">
    <property type="entry name" value="DEHYDRODOLICHYL DIPHOSPHATE SYNTHASE FAMILY MEMBER"/>
    <property type="match status" value="1"/>
</dbReference>
<dbReference type="InterPro" id="IPR001441">
    <property type="entry name" value="UPP_synth-like"/>
</dbReference>
<dbReference type="CDD" id="cd00475">
    <property type="entry name" value="Cis_IPPS"/>
    <property type="match status" value="1"/>
</dbReference>
<evidence type="ECO:0000256" key="7">
    <source>
        <dbReference type="ARBA" id="ARBA00022842"/>
    </source>
</evidence>
<dbReference type="eggNOG" id="KOG1602">
    <property type="taxonomic scope" value="Eukaryota"/>
</dbReference>
<keyword evidence="7" id="KW-0460">Magnesium</keyword>
<accession>F2UJB5</accession>
<dbReference type="FunCoup" id="F2UJB5">
    <property type="interactions" value="684"/>
</dbReference>
<dbReference type="NCBIfam" id="TIGR00055">
    <property type="entry name" value="uppS"/>
    <property type="match status" value="1"/>
</dbReference>
<evidence type="ECO:0000256" key="3">
    <source>
        <dbReference type="ARBA" id="ARBA00004922"/>
    </source>
</evidence>
<evidence type="ECO:0000256" key="1">
    <source>
        <dbReference type="ARBA" id="ARBA00001946"/>
    </source>
</evidence>
<evidence type="ECO:0000256" key="4">
    <source>
        <dbReference type="ARBA" id="ARBA00005432"/>
    </source>
</evidence>
<comment type="function">
    <text evidence="9">With NUS1, forms the dehydrodolichyl diphosphate synthase (DDS) complex, an essential component of the dolichol monophosphate (Dol-P) biosynthetic machinery. Adds multiple copies of isopentenyl pyrophosphate (IPP) to farnesyl pyrophosphate (FPP) to produce dehydrodolichyl diphosphate (Dedol-PP), a precursor of dolichol which is utilized as a sugar carrier in protein glycosylation in the endoplasmic reticulum (ER).</text>
</comment>
<dbReference type="GeneID" id="16071115"/>
<gene>
    <name evidence="12" type="ORF">PTSG_08306</name>
</gene>
<dbReference type="PANTHER" id="PTHR10291:SF43">
    <property type="entry name" value="DEHYDRODOLICHYL DIPHOSPHATE SYNTHASE COMPLEX SUBUNIT DHDDS"/>
    <property type="match status" value="1"/>
</dbReference>
<dbReference type="InterPro" id="IPR036424">
    <property type="entry name" value="UPP_synth-like_sf"/>
</dbReference>
<keyword evidence="8" id="KW-0472">Membrane</keyword>
<protein>
    <recommendedName>
        <fullName evidence="11">Alkyl transferase</fullName>
        <ecNumber evidence="11">2.5.1.-</ecNumber>
    </recommendedName>
</protein>
<dbReference type="GO" id="GO:0016094">
    <property type="term" value="P:polyprenol biosynthetic process"/>
    <property type="evidence" value="ECO:0007669"/>
    <property type="project" value="TreeGrafter"/>
</dbReference>
<comment type="subcellular location">
    <subcellularLocation>
        <location evidence="2">Endoplasmic reticulum membrane</location>
        <topology evidence="2">Peripheral membrane protein</topology>
    </subcellularLocation>
</comment>
<proteinExistence type="inferred from homology"/>
<keyword evidence="5 11" id="KW-0808">Transferase</keyword>
<comment type="similarity">
    <text evidence="4 11">Belongs to the UPP synthase family.</text>
</comment>
<dbReference type="HAMAP" id="MF_01139">
    <property type="entry name" value="ISPT"/>
    <property type="match status" value="1"/>
</dbReference>
<dbReference type="Pfam" id="PF01255">
    <property type="entry name" value="Prenyltransf"/>
    <property type="match status" value="1"/>
</dbReference>
<dbReference type="GO" id="GO:1904423">
    <property type="term" value="C:dehydrodolichyl diphosphate synthase complex"/>
    <property type="evidence" value="ECO:0007669"/>
    <property type="project" value="TreeGrafter"/>
</dbReference>
<comment type="pathway">
    <text evidence="3">Protein modification; protein glycosylation.</text>
</comment>
<organism evidence="13">
    <name type="scientific">Salpingoeca rosetta (strain ATCC 50818 / BSB-021)</name>
    <dbReference type="NCBI Taxonomy" id="946362"/>
    <lineage>
        <taxon>Eukaryota</taxon>
        <taxon>Choanoflagellata</taxon>
        <taxon>Craspedida</taxon>
        <taxon>Salpingoecidae</taxon>
        <taxon>Salpingoeca</taxon>
    </lineage>
</organism>
<evidence type="ECO:0000313" key="12">
    <source>
        <dbReference type="EMBL" id="EGD77214.1"/>
    </source>
</evidence>
<evidence type="ECO:0000256" key="11">
    <source>
        <dbReference type="RuleBase" id="RU363018"/>
    </source>
</evidence>
<dbReference type="STRING" id="946362.F2UJB5"/>
<evidence type="ECO:0000313" key="13">
    <source>
        <dbReference type="Proteomes" id="UP000007799"/>
    </source>
</evidence>
<evidence type="ECO:0000256" key="5">
    <source>
        <dbReference type="ARBA" id="ARBA00022679"/>
    </source>
</evidence>
<dbReference type="OrthoDB" id="4173905at2759"/>
<name>F2UJB5_SALR5</name>
<dbReference type="Proteomes" id="UP000007799">
    <property type="component" value="Unassembled WGS sequence"/>
</dbReference>
<keyword evidence="13" id="KW-1185">Reference proteome</keyword>
<keyword evidence="6" id="KW-0256">Endoplasmic reticulum</keyword>
<dbReference type="GO" id="GO:0005789">
    <property type="term" value="C:endoplasmic reticulum membrane"/>
    <property type="evidence" value="ECO:0007669"/>
    <property type="project" value="UniProtKB-SubCell"/>
</dbReference>
<dbReference type="Gene3D" id="3.40.1180.10">
    <property type="entry name" value="Decaprenyl diphosphate synthase-like"/>
    <property type="match status" value="1"/>
</dbReference>
<evidence type="ECO:0000256" key="9">
    <source>
        <dbReference type="ARBA" id="ARBA00058504"/>
    </source>
</evidence>
<dbReference type="OMA" id="FDRRDLW"/>
<dbReference type="RefSeq" id="XP_004990558.1">
    <property type="nucleotide sequence ID" value="XM_004990501.1"/>
</dbReference>
<dbReference type="GO" id="GO:0045547">
    <property type="term" value="F:ditrans,polycis-polyprenyl diphosphate synthase [(2E,6E)-farnesyl diphosphate specific] activity"/>
    <property type="evidence" value="ECO:0007669"/>
    <property type="project" value="TreeGrafter"/>
</dbReference>